<evidence type="ECO:0000313" key="3">
    <source>
        <dbReference type="EMBL" id="AXY56166.1"/>
    </source>
</evidence>
<dbReference type="InterPro" id="IPR050300">
    <property type="entry name" value="GDXG_lipolytic_enzyme"/>
</dbReference>
<dbReference type="PANTHER" id="PTHR48081:SF33">
    <property type="entry name" value="KYNURENINE FORMAMIDASE"/>
    <property type="match status" value="1"/>
</dbReference>
<dbReference type="Pfam" id="PF20434">
    <property type="entry name" value="BD-FAE"/>
    <property type="match status" value="1"/>
</dbReference>
<dbReference type="Proteomes" id="UP000263753">
    <property type="component" value="Chromosome"/>
</dbReference>
<dbReference type="GO" id="GO:0016787">
    <property type="term" value="F:hydrolase activity"/>
    <property type="evidence" value="ECO:0007669"/>
    <property type="project" value="UniProtKB-KW"/>
</dbReference>
<gene>
    <name evidence="3" type="ORF">CDG60_06030</name>
</gene>
<dbReference type="EMBL" id="CP032134">
    <property type="protein sequence ID" value="AXY56166.1"/>
    <property type="molecule type" value="Genomic_DNA"/>
</dbReference>
<proteinExistence type="predicted"/>
<dbReference type="PANTHER" id="PTHR48081">
    <property type="entry name" value="AB HYDROLASE SUPERFAMILY PROTEIN C4A8.06C"/>
    <property type="match status" value="1"/>
</dbReference>
<dbReference type="KEGG" id="achi:CDG60_06030"/>
<dbReference type="InterPro" id="IPR029058">
    <property type="entry name" value="AB_hydrolase_fold"/>
</dbReference>
<protein>
    <submittedName>
        <fullName evidence="3">Alpha/beta hydrolase</fullName>
    </submittedName>
</protein>
<accession>A0A3B7LTW4</accession>
<reference evidence="4" key="1">
    <citation type="submission" date="2018-09" db="EMBL/GenBank/DDBJ databases">
        <title>The complete genome of Acinetobacter sp. strain WCHAc010005.</title>
        <authorList>
            <person name="Hu Y."/>
            <person name="Long H."/>
            <person name="Feng Y."/>
            <person name="Zong Z."/>
        </authorList>
    </citation>
    <scope>NUCLEOTIDE SEQUENCE [LARGE SCALE GENOMIC DNA]</scope>
    <source>
        <strain evidence="4">WCHAc010005</strain>
    </source>
</reference>
<evidence type="ECO:0000256" key="1">
    <source>
        <dbReference type="ARBA" id="ARBA00022801"/>
    </source>
</evidence>
<dbReference type="InterPro" id="IPR049492">
    <property type="entry name" value="BD-FAE-like_dom"/>
</dbReference>
<evidence type="ECO:0000313" key="4">
    <source>
        <dbReference type="Proteomes" id="UP000263753"/>
    </source>
</evidence>
<keyword evidence="1 3" id="KW-0378">Hydrolase</keyword>
<dbReference type="AlphaFoldDB" id="A0A3B7LTW4"/>
<organism evidence="3 4">
    <name type="scientific">Acinetobacter chinensis</name>
    <dbReference type="NCBI Taxonomy" id="2004650"/>
    <lineage>
        <taxon>Bacteria</taxon>
        <taxon>Pseudomonadati</taxon>
        <taxon>Pseudomonadota</taxon>
        <taxon>Gammaproteobacteria</taxon>
        <taxon>Moraxellales</taxon>
        <taxon>Moraxellaceae</taxon>
        <taxon>Acinetobacter</taxon>
    </lineage>
</organism>
<evidence type="ECO:0000259" key="2">
    <source>
        <dbReference type="Pfam" id="PF20434"/>
    </source>
</evidence>
<dbReference type="RefSeq" id="WP_087513216.1">
    <property type="nucleotide sequence ID" value="NZ_CP032134.1"/>
</dbReference>
<feature type="domain" description="BD-FAE-like" evidence="2">
    <location>
        <begin position="61"/>
        <end position="245"/>
    </location>
</feature>
<dbReference type="Gene3D" id="3.40.50.1820">
    <property type="entry name" value="alpha/beta hydrolase"/>
    <property type="match status" value="1"/>
</dbReference>
<name>A0A3B7LTW4_9GAMM</name>
<sequence length="294" mass="33730">MFNKIQQIAALLKNRVEKAKSLYRDFRLYDAGSYALNRLTPRRGYSVQHNVAYGLKARHRLDLYASEQKGENPLIVFVHGGAWSHGDKKDYRFVGESFAREGFDVAVINYHLAPQHIFPSSVDDLTLALNYLAQQKQRLKISAQKIVLMGHSAGAFNIMSALYNPKPYELICKTEIRAVIGLAGPYHFDYKGDPLCEDAFDQQVPFQQVMPFYFVESNTIRHYLFTAENDRIVHRSNAVDLDQMLKEKGNHSQILDVPKTGHLTVMGSVSTLFSRYFQTRKMLMDVLTELRQMD</sequence>
<dbReference type="SUPFAM" id="SSF53474">
    <property type="entry name" value="alpha/beta-Hydrolases"/>
    <property type="match status" value="1"/>
</dbReference>